<dbReference type="InterPro" id="IPR013783">
    <property type="entry name" value="Ig-like_fold"/>
</dbReference>
<dbReference type="NCBIfam" id="TIGR01167">
    <property type="entry name" value="LPXTG_anchor"/>
    <property type="match status" value="1"/>
</dbReference>
<evidence type="ECO:0000313" key="8">
    <source>
        <dbReference type="EMBL" id="KAB8287120.1"/>
    </source>
</evidence>
<dbReference type="RefSeq" id="WP_152358904.1">
    <property type="nucleotide sequence ID" value="NZ_WBSM01000011.1"/>
</dbReference>
<evidence type="ECO:0000256" key="4">
    <source>
        <dbReference type="ARBA" id="ARBA00023088"/>
    </source>
</evidence>
<evidence type="ECO:0000256" key="6">
    <source>
        <dbReference type="SAM" id="SignalP"/>
    </source>
</evidence>
<evidence type="ECO:0000313" key="10">
    <source>
        <dbReference type="EMBL" id="NEG72726.1"/>
    </source>
</evidence>
<dbReference type="PROSITE" id="PS50222">
    <property type="entry name" value="EF_HAND_2"/>
    <property type="match status" value="1"/>
</dbReference>
<dbReference type="OrthoDB" id="3223769at2"/>
<feature type="signal peptide" evidence="6">
    <location>
        <begin position="1"/>
        <end position="26"/>
    </location>
</feature>
<evidence type="ECO:0000313" key="12">
    <source>
        <dbReference type="Proteomes" id="UP000482084"/>
    </source>
</evidence>
<dbReference type="EMBL" id="WBSM01000011">
    <property type="protein sequence ID" value="KAB8287120.1"/>
    <property type="molecule type" value="Genomic_DNA"/>
</dbReference>
<dbReference type="Gene3D" id="2.60.40.740">
    <property type="match status" value="1"/>
</dbReference>
<name>A0A6L4WY09_9BIFI</name>
<dbReference type="GO" id="GO:0005509">
    <property type="term" value="F:calcium ion binding"/>
    <property type="evidence" value="ECO:0007669"/>
    <property type="project" value="InterPro"/>
</dbReference>
<reference evidence="9 11" key="1">
    <citation type="submission" date="2019-10" db="EMBL/GenBank/DDBJ databases">
        <title>Bifidobacterium from non-human primates.</title>
        <authorList>
            <person name="Modesto M."/>
        </authorList>
    </citation>
    <scope>NUCLEOTIDE SEQUENCE [LARGE SCALE GENOMIC DNA]</scope>
    <source>
        <strain evidence="9 11">TREM</strain>
    </source>
</reference>
<evidence type="ECO:0000256" key="3">
    <source>
        <dbReference type="ARBA" id="ARBA00022729"/>
    </source>
</evidence>
<sequence>MRMRKLFAGLAAAATMLGGLALGATATADTTQTELNGTAGNQNVTLIQDAPTNITITGAKARLAGHKFKYVRIGTYTYAKTAPYAETDGDTLKVAGVSVETDSAAKDYLNTVLTQVDDAYAKDTVYYSSNPAGYIAEHMNDSGASASPTWSGTLRNFVTKLAQNDAFQKSSGTSAEVNTNIGENADGVSSFAQSVSQGLYVVVDVTNNASPSDDVKGTEGKYRASIPMVVGTKIVGTVAYTANDGSPTSTTREFDLASGPLGTVSVKNDRPTIDKTITGVDDTTTDKENQQTNVTADGKAASAAVGDKISYKIGNVEIPSTVGYDTIKFQYTFKITDTLHKGQTYNDDAKVYVDKNGDGKLTDDELLRAASSADADKSTYDYVLTVTKPTANDADQNTTILVDLAKYVGGYSNDRTALVDGSAAGLDPDLIGKKIYVTYTATLNDDAIVYPDGSNDNGVKLDYSNNPGSESHGTVTPPDTQVFTGKFGLKKVNKDGKTLAGAKFTVSKNGQAIAFTGTAGSYKVATADAKPTATEVEVGADGLLHLSGLEGTYTVKETQAPAGYSSLFLPEFQVTVTTTPIKSDTLVNNKWYMSSDMEMQDGKPVPVDKANAKTTVTVAKQDVWKLVDNGVIEGNVKVTNVTSVSQLPLTGAAGIMLFTMAGLLLAAAAGLVYTKSRATTRALRRH</sequence>
<dbReference type="EMBL" id="WHZX01000014">
    <property type="protein sequence ID" value="NEG72726.1"/>
    <property type="molecule type" value="Genomic_DNA"/>
</dbReference>
<dbReference type="InterPro" id="IPR041033">
    <property type="entry name" value="SpaA_PFL_dom_1"/>
</dbReference>
<keyword evidence="5" id="KW-0812">Transmembrane</keyword>
<feature type="domain" description="EF-hand" evidence="7">
    <location>
        <begin position="353"/>
        <end position="376"/>
    </location>
</feature>
<dbReference type="Gene3D" id="2.60.40.10">
    <property type="entry name" value="Immunoglobulins"/>
    <property type="match status" value="1"/>
</dbReference>
<feature type="chain" id="PRO_5038312317" evidence="6">
    <location>
        <begin position="27"/>
        <end position="686"/>
    </location>
</feature>
<keyword evidence="3 6" id="KW-0732">Signal</keyword>
<keyword evidence="12" id="KW-1185">Reference proteome</keyword>
<dbReference type="InterPro" id="IPR018247">
    <property type="entry name" value="EF_Hand_1_Ca_BS"/>
</dbReference>
<keyword evidence="4" id="KW-0572">Peptidoglycan-anchor</keyword>
<proteinExistence type="predicted"/>
<keyword evidence="1" id="KW-0134">Cell wall</keyword>
<reference evidence="8 12" key="2">
    <citation type="submission" date="2019-10" db="EMBL/GenBank/DDBJ databases">
        <title>Characterization of the phylogenetic diversity of two novel species belonging to the genus Bifidobacterium: Bifidobacterium cebidarum sp. nov. and Bifidobacterium leontopitheci sp. nov.</title>
        <authorList>
            <person name="Lugli G.A."/>
            <person name="Duranti S."/>
            <person name="Milani C."/>
            <person name="Turroni F."/>
            <person name="Ventura M."/>
        </authorList>
    </citation>
    <scope>NUCLEOTIDE SEQUENCE [LARGE SCALE GENOMIC DNA]</scope>
    <source>
        <strain evidence="8 12">DSM 100688</strain>
    </source>
</reference>
<keyword evidence="2" id="KW-0964">Secreted</keyword>
<dbReference type="Proteomes" id="UP000482084">
    <property type="component" value="Unassembled WGS sequence"/>
</dbReference>
<dbReference type="PROSITE" id="PS00018">
    <property type="entry name" value="EF_HAND_1"/>
    <property type="match status" value="1"/>
</dbReference>
<organism evidence="8 12">
    <name type="scientific">Bifidobacterium ramosum</name>
    <dbReference type="NCBI Taxonomy" id="1798158"/>
    <lineage>
        <taxon>Bacteria</taxon>
        <taxon>Bacillati</taxon>
        <taxon>Actinomycetota</taxon>
        <taxon>Actinomycetes</taxon>
        <taxon>Bifidobacteriales</taxon>
        <taxon>Bifidobacteriaceae</taxon>
        <taxon>Bifidobacterium</taxon>
    </lineage>
</organism>
<evidence type="ECO:0000313" key="11">
    <source>
        <dbReference type="Proteomes" id="UP000469943"/>
    </source>
</evidence>
<evidence type="ECO:0000313" key="9">
    <source>
        <dbReference type="EMBL" id="NEG72725.1"/>
    </source>
</evidence>
<comment type="caution">
    <text evidence="8">The sequence shown here is derived from an EMBL/GenBank/DDBJ whole genome shotgun (WGS) entry which is preliminary data.</text>
</comment>
<dbReference type="EMBL" id="WHZX01000014">
    <property type="protein sequence ID" value="NEG72725.1"/>
    <property type="molecule type" value="Genomic_DNA"/>
</dbReference>
<gene>
    <name evidence="8" type="ORF">DSM100688_1895</name>
    <name evidence="9" type="ORF">GFD24_11035</name>
    <name evidence="10" type="ORF">GFD24_11040</name>
</gene>
<dbReference type="Pfam" id="PF00746">
    <property type="entry name" value="Gram_pos_anchor"/>
    <property type="match status" value="1"/>
</dbReference>
<evidence type="ECO:0000256" key="2">
    <source>
        <dbReference type="ARBA" id="ARBA00022525"/>
    </source>
</evidence>
<evidence type="ECO:0000256" key="1">
    <source>
        <dbReference type="ARBA" id="ARBA00022512"/>
    </source>
</evidence>
<dbReference type="Proteomes" id="UP000469943">
    <property type="component" value="Unassembled WGS sequence"/>
</dbReference>
<dbReference type="AlphaFoldDB" id="A0A6L4WY09"/>
<dbReference type="InterPro" id="IPR019931">
    <property type="entry name" value="LPXTG_anchor"/>
</dbReference>
<dbReference type="GO" id="GO:0005975">
    <property type="term" value="P:carbohydrate metabolic process"/>
    <property type="evidence" value="ECO:0007669"/>
    <property type="project" value="UniProtKB-ARBA"/>
</dbReference>
<dbReference type="InterPro" id="IPR026466">
    <property type="entry name" value="Fim_isopep_form_D2_dom"/>
</dbReference>
<dbReference type="InterPro" id="IPR002048">
    <property type="entry name" value="EF_hand_dom"/>
</dbReference>
<feature type="transmembrane region" description="Helical" evidence="5">
    <location>
        <begin position="652"/>
        <end position="674"/>
    </location>
</feature>
<accession>A0A6L4WY09</accession>
<evidence type="ECO:0000256" key="5">
    <source>
        <dbReference type="SAM" id="Phobius"/>
    </source>
</evidence>
<protein>
    <submittedName>
        <fullName evidence="9">Isopeptide-forming domain-containing fimbrial protein</fullName>
    </submittedName>
    <submittedName>
        <fullName evidence="8">Peptidase</fullName>
    </submittedName>
</protein>
<dbReference type="Pfam" id="PF17802">
    <property type="entry name" value="SpaA"/>
    <property type="match status" value="1"/>
</dbReference>
<evidence type="ECO:0000259" key="7">
    <source>
        <dbReference type="PROSITE" id="PS50222"/>
    </source>
</evidence>
<keyword evidence="5" id="KW-0472">Membrane</keyword>
<dbReference type="NCBIfam" id="TIGR04226">
    <property type="entry name" value="RrgB_K2N_iso_D2"/>
    <property type="match status" value="1"/>
</dbReference>
<keyword evidence="5" id="KW-1133">Transmembrane helix</keyword>